<dbReference type="EMBL" id="CADCXU010029746">
    <property type="protein sequence ID" value="CAB0015914.1"/>
    <property type="molecule type" value="Genomic_DNA"/>
</dbReference>
<protein>
    <submittedName>
        <fullName evidence="1">Uncharacterized protein</fullName>
    </submittedName>
</protein>
<evidence type="ECO:0000313" key="2">
    <source>
        <dbReference type="Proteomes" id="UP000479000"/>
    </source>
</evidence>
<gene>
    <name evidence="1" type="ORF">NTEN_LOCUS20254</name>
</gene>
<proteinExistence type="predicted"/>
<accession>A0A6H5HDS6</accession>
<keyword evidence="2" id="KW-1185">Reference proteome</keyword>
<name>A0A6H5HDS6_9HEMI</name>
<organism evidence="1 2">
    <name type="scientific">Nesidiocoris tenuis</name>
    <dbReference type="NCBI Taxonomy" id="355587"/>
    <lineage>
        <taxon>Eukaryota</taxon>
        <taxon>Metazoa</taxon>
        <taxon>Ecdysozoa</taxon>
        <taxon>Arthropoda</taxon>
        <taxon>Hexapoda</taxon>
        <taxon>Insecta</taxon>
        <taxon>Pterygota</taxon>
        <taxon>Neoptera</taxon>
        <taxon>Paraneoptera</taxon>
        <taxon>Hemiptera</taxon>
        <taxon>Heteroptera</taxon>
        <taxon>Panheteroptera</taxon>
        <taxon>Cimicomorpha</taxon>
        <taxon>Miridae</taxon>
        <taxon>Dicyphina</taxon>
        <taxon>Nesidiocoris</taxon>
    </lineage>
</organism>
<evidence type="ECO:0000313" key="1">
    <source>
        <dbReference type="EMBL" id="CAB0015914.1"/>
    </source>
</evidence>
<reference evidence="1 2" key="1">
    <citation type="submission" date="2020-02" db="EMBL/GenBank/DDBJ databases">
        <authorList>
            <person name="Ferguson B K."/>
        </authorList>
    </citation>
    <scope>NUCLEOTIDE SEQUENCE [LARGE SCALE GENOMIC DNA]</scope>
</reference>
<dbReference type="Proteomes" id="UP000479000">
    <property type="component" value="Unassembled WGS sequence"/>
</dbReference>
<sequence length="317" mass="37487">MQFTDLFQSCSETQHCRWLRVVKDSAFEERSYVCCYGLGALAVHGVQLHGADGPLVVRRDANEQQPSQRFVSSVVYDLIPLQRLMPVESFHRPLASLRVPMVDGIFRNQSYDCRRDPFPEYDLFAHRVRFQFSFRLKIEKLDGFHCAFARFASEGDDFIVRVHDGRIRRNRSPHHLRYVGQVDDDDDWRTVDEVSDANEFFRFHRHRVETETRRIDTERCQLEMLLELDRKIRHIFLPNRGVSSVNTSHKIFCNSAMLKIMPRDLFQLIREILQFIFHNVEICKQSMAWSLQLASFQQALPKKIKFPSWRARNSLVH</sequence>
<feature type="non-terminal residue" evidence="1">
    <location>
        <position position="317"/>
    </location>
</feature>
<dbReference type="AlphaFoldDB" id="A0A6H5HDS6"/>